<proteinExistence type="predicted"/>
<dbReference type="Proteomes" id="UP001595533">
    <property type="component" value="Unassembled WGS sequence"/>
</dbReference>
<keyword evidence="2" id="KW-1185">Reference proteome</keyword>
<evidence type="ECO:0000313" key="2">
    <source>
        <dbReference type="Proteomes" id="UP001595533"/>
    </source>
</evidence>
<comment type="caution">
    <text evidence="1">The sequence shown here is derived from an EMBL/GenBank/DDBJ whole genome shotgun (WGS) entry which is preliminary data.</text>
</comment>
<gene>
    <name evidence="1" type="ORF">ACFODZ_15560</name>
</gene>
<protein>
    <submittedName>
        <fullName evidence="1">Uncharacterized protein</fullName>
    </submittedName>
</protein>
<evidence type="ECO:0000313" key="1">
    <source>
        <dbReference type="EMBL" id="MFC3195671.1"/>
    </source>
</evidence>
<organism evidence="1 2">
    <name type="scientific">Marinicella sediminis</name>
    <dbReference type="NCBI Taxonomy" id="1792834"/>
    <lineage>
        <taxon>Bacteria</taxon>
        <taxon>Pseudomonadati</taxon>
        <taxon>Pseudomonadota</taxon>
        <taxon>Gammaproteobacteria</taxon>
        <taxon>Lysobacterales</taxon>
        <taxon>Marinicellaceae</taxon>
        <taxon>Marinicella</taxon>
    </lineage>
</organism>
<reference evidence="2" key="1">
    <citation type="journal article" date="2019" name="Int. J. Syst. Evol. Microbiol.">
        <title>The Global Catalogue of Microorganisms (GCM) 10K type strain sequencing project: providing services to taxonomists for standard genome sequencing and annotation.</title>
        <authorList>
            <consortium name="The Broad Institute Genomics Platform"/>
            <consortium name="The Broad Institute Genome Sequencing Center for Infectious Disease"/>
            <person name="Wu L."/>
            <person name="Ma J."/>
        </authorList>
    </citation>
    <scope>NUCLEOTIDE SEQUENCE [LARGE SCALE GENOMIC DNA]</scope>
    <source>
        <strain evidence="2">KCTC 42953</strain>
    </source>
</reference>
<dbReference type="RefSeq" id="WP_077412325.1">
    <property type="nucleotide sequence ID" value="NZ_JBHRTS010000009.1"/>
</dbReference>
<dbReference type="EMBL" id="JBHRTS010000009">
    <property type="protein sequence ID" value="MFC3195671.1"/>
    <property type="molecule type" value="Genomic_DNA"/>
</dbReference>
<accession>A0ABV7JG58</accession>
<name>A0ABV7JG58_9GAMM</name>
<sequence>MTTNIDVIVDFDGIVANVPHDSNDYYTRCEGYVTYQGEGVDGATLNLIQGQQYTLTLYAKDGDQCSIEGLHGFTDTDLQFLNDGNPNQLAFVAQVIDKEGKDVFFEANFTNTMGSACTARWDPTIIITDDPD</sequence>